<protein>
    <submittedName>
        <fullName evidence="3">FMN-binding domain protein</fullName>
    </submittedName>
</protein>
<evidence type="ECO:0000313" key="4">
    <source>
        <dbReference type="Proteomes" id="UP000032360"/>
    </source>
</evidence>
<dbReference type="PATRIC" id="fig|1280514.3.peg.2396"/>
<accession>A0A0D8HHA3</accession>
<sequence>MKPSLKLLGAASVGFVGVIAIHGPAPSTQSSALVKSSAPAQSATTTTAATASSGATTTTAATASSGATTTTAATASSGATTTTVVKAAPTTTAAPSSSSIANATMVGKLENYGYGQMAVKVTITNNKITDVTVSSLQTAESYSLQIEQQVVPILKSEVLKAQSTRIMGITGATYTSEAYAYSIQSALTKLHFK</sequence>
<dbReference type="EMBL" id="JXYS01000053">
    <property type="protein sequence ID" value="KJF17313.1"/>
    <property type="molecule type" value="Genomic_DNA"/>
</dbReference>
<dbReference type="AlphaFoldDB" id="A0A0D8HHA3"/>
<evidence type="ECO:0000256" key="1">
    <source>
        <dbReference type="SAM" id="MobiDB-lite"/>
    </source>
</evidence>
<evidence type="ECO:0000313" key="3">
    <source>
        <dbReference type="EMBL" id="KJF17313.1"/>
    </source>
</evidence>
<dbReference type="SMART" id="SM00900">
    <property type="entry name" value="FMN_bind"/>
    <property type="match status" value="1"/>
</dbReference>
<dbReference type="STRING" id="1280514.AXFE_18240"/>
<gene>
    <name evidence="3" type="ORF">AXFE_18240</name>
</gene>
<feature type="region of interest" description="Disordered" evidence="1">
    <location>
        <begin position="45"/>
        <end position="81"/>
    </location>
</feature>
<dbReference type="Proteomes" id="UP000032360">
    <property type="component" value="Unassembled WGS sequence"/>
</dbReference>
<feature type="domain" description="FMN-binding" evidence="2">
    <location>
        <begin position="113"/>
        <end position="190"/>
    </location>
</feature>
<dbReference type="InterPro" id="IPR007329">
    <property type="entry name" value="FMN-bd"/>
</dbReference>
<comment type="caution">
    <text evidence="3">The sequence shown here is derived from an EMBL/GenBank/DDBJ whole genome shotgun (WGS) entry which is preliminary data.</text>
</comment>
<reference evidence="3 4" key="1">
    <citation type="submission" date="2015-01" db="EMBL/GenBank/DDBJ databases">
        <title>Draft genome of the acidophilic iron oxidizer Acidithrix ferrooxidans strain Py-F3.</title>
        <authorList>
            <person name="Poehlein A."/>
            <person name="Eisen S."/>
            <person name="Schloemann M."/>
            <person name="Johnson B.D."/>
            <person name="Daniel R."/>
            <person name="Muehling M."/>
        </authorList>
    </citation>
    <scope>NUCLEOTIDE SEQUENCE [LARGE SCALE GENOMIC DNA]</scope>
    <source>
        <strain evidence="3 4">Py-F3</strain>
    </source>
</reference>
<dbReference type="RefSeq" id="WP_152625978.1">
    <property type="nucleotide sequence ID" value="NZ_JXYS01000053.1"/>
</dbReference>
<evidence type="ECO:0000259" key="2">
    <source>
        <dbReference type="SMART" id="SM00900"/>
    </source>
</evidence>
<name>A0A0D8HHA3_9ACTN</name>
<dbReference type="OrthoDB" id="8099475at2"/>
<keyword evidence="4" id="KW-1185">Reference proteome</keyword>
<dbReference type="Pfam" id="PF04205">
    <property type="entry name" value="FMN_bind"/>
    <property type="match status" value="1"/>
</dbReference>
<dbReference type="Gene3D" id="3.90.1010.20">
    <property type="match status" value="1"/>
</dbReference>
<dbReference type="GO" id="GO:0010181">
    <property type="term" value="F:FMN binding"/>
    <property type="evidence" value="ECO:0007669"/>
    <property type="project" value="InterPro"/>
</dbReference>
<organism evidence="3 4">
    <name type="scientific">Acidithrix ferrooxidans</name>
    <dbReference type="NCBI Taxonomy" id="1280514"/>
    <lineage>
        <taxon>Bacteria</taxon>
        <taxon>Bacillati</taxon>
        <taxon>Actinomycetota</taxon>
        <taxon>Acidimicrobiia</taxon>
        <taxon>Acidimicrobiales</taxon>
        <taxon>Acidimicrobiaceae</taxon>
        <taxon>Acidithrix</taxon>
    </lineage>
</organism>
<dbReference type="GO" id="GO:0016020">
    <property type="term" value="C:membrane"/>
    <property type="evidence" value="ECO:0007669"/>
    <property type="project" value="InterPro"/>
</dbReference>
<proteinExistence type="predicted"/>